<name>A0A1A9VDA6_GLOAU</name>
<evidence type="ECO:0000313" key="1">
    <source>
        <dbReference type="EnsemblMetazoa" id="GAUT033613-PA"/>
    </source>
</evidence>
<accession>A0A1A9VDA6</accession>
<sequence>MLYLLQREKVHSHVINVPEGLSDILMDITREVLRCQPYADCFCQFIADLLHSKVAKNKTERIFCEHNLKSLGFMPIFEKNVKKIANIPVQPQKFSSYSVFDEHSETENMQNAKHKDNIYQ</sequence>
<evidence type="ECO:0000313" key="2">
    <source>
        <dbReference type="Proteomes" id="UP000078200"/>
    </source>
</evidence>
<protein>
    <submittedName>
        <fullName evidence="1">Uncharacterized protein</fullName>
    </submittedName>
</protein>
<dbReference type="CDD" id="cd12084">
    <property type="entry name" value="DD_RII_PKA-like"/>
    <property type="match status" value="1"/>
</dbReference>
<dbReference type="VEuPathDB" id="VectorBase:GAUT033613"/>
<organism evidence="1 2">
    <name type="scientific">Glossina austeni</name>
    <name type="common">Savannah tsetse fly</name>
    <dbReference type="NCBI Taxonomy" id="7395"/>
    <lineage>
        <taxon>Eukaryota</taxon>
        <taxon>Metazoa</taxon>
        <taxon>Ecdysozoa</taxon>
        <taxon>Arthropoda</taxon>
        <taxon>Hexapoda</taxon>
        <taxon>Insecta</taxon>
        <taxon>Pterygota</taxon>
        <taxon>Neoptera</taxon>
        <taxon>Endopterygota</taxon>
        <taxon>Diptera</taxon>
        <taxon>Brachycera</taxon>
        <taxon>Muscomorpha</taxon>
        <taxon>Hippoboscoidea</taxon>
        <taxon>Glossinidae</taxon>
        <taxon>Glossina</taxon>
    </lineage>
</organism>
<keyword evidence="2" id="KW-1185">Reference proteome</keyword>
<dbReference type="SUPFAM" id="SSF47391">
    <property type="entry name" value="Dimerization-anchoring domain of cAMP-dependent PK regulatory subunit"/>
    <property type="match status" value="1"/>
</dbReference>
<dbReference type="Proteomes" id="UP000078200">
    <property type="component" value="Unassembled WGS sequence"/>
</dbReference>
<dbReference type="EnsemblMetazoa" id="GAUT033613-RA">
    <property type="protein sequence ID" value="GAUT033613-PA"/>
    <property type="gene ID" value="GAUT033613"/>
</dbReference>
<dbReference type="AlphaFoldDB" id="A0A1A9VDA6"/>
<dbReference type="Gene3D" id="1.20.890.10">
    <property type="entry name" value="cAMP-dependent protein kinase regulatory subunit, dimerization-anchoring domain"/>
    <property type="match status" value="1"/>
</dbReference>
<reference evidence="1" key="1">
    <citation type="submission" date="2020-05" db="UniProtKB">
        <authorList>
            <consortium name="EnsemblMetazoa"/>
        </authorList>
    </citation>
    <scope>IDENTIFICATION</scope>
    <source>
        <strain evidence="1">TTRI</strain>
    </source>
</reference>
<proteinExistence type="predicted"/>